<keyword evidence="2" id="KW-0472">Membrane</keyword>
<organism evidence="3 4">
    <name type="scientific">Rhipicephalus sanguineus</name>
    <name type="common">Brown dog tick</name>
    <name type="synonym">Ixodes sanguineus</name>
    <dbReference type="NCBI Taxonomy" id="34632"/>
    <lineage>
        <taxon>Eukaryota</taxon>
        <taxon>Metazoa</taxon>
        <taxon>Ecdysozoa</taxon>
        <taxon>Arthropoda</taxon>
        <taxon>Chelicerata</taxon>
        <taxon>Arachnida</taxon>
        <taxon>Acari</taxon>
        <taxon>Parasitiformes</taxon>
        <taxon>Ixodida</taxon>
        <taxon>Ixodoidea</taxon>
        <taxon>Ixodidae</taxon>
        <taxon>Rhipicephalinae</taxon>
        <taxon>Rhipicephalus</taxon>
        <taxon>Rhipicephalus</taxon>
    </lineage>
</organism>
<comment type="caution">
    <text evidence="3">The sequence shown here is derived from an EMBL/GenBank/DDBJ whole genome shotgun (WGS) entry which is preliminary data.</text>
</comment>
<evidence type="ECO:0000256" key="1">
    <source>
        <dbReference type="SAM" id="MobiDB-lite"/>
    </source>
</evidence>
<accession>A0A9D4PVX8</accession>
<dbReference type="AlphaFoldDB" id="A0A9D4PVX8"/>
<proteinExistence type="predicted"/>
<evidence type="ECO:0008006" key="5">
    <source>
        <dbReference type="Google" id="ProtNLM"/>
    </source>
</evidence>
<gene>
    <name evidence="3" type="ORF">HPB52_006483</name>
</gene>
<name>A0A9D4PVX8_RHISA</name>
<keyword evidence="2" id="KW-0812">Transmembrane</keyword>
<evidence type="ECO:0000313" key="3">
    <source>
        <dbReference type="EMBL" id="KAH7956144.1"/>
    </source>
</evidence>
<feature type="transmembrane region" description="Helical" evidence="2">
    <location>
        <begin position="49"/>
        <end position="68"/>
    </location>
</feature>
<dbReference type="EMBL" id="JABSTV010001250">
    <property type="protein sequence ID" value="KAH7956144.1"/>
    <property type="molecule type" value="Genomic_DNA"/>
</dbReference>
<evidence type="ECO:0000313" key="4">
    <source>
        <dbReference type="Proteomes" id="UP000821837"/>
    </source>
</evidence>
<feature type="region of interest" description="Disordered" evidence="1">
    <location>
        <begin position="1"/>
        <end position="20"/>
    </location>
</feature>
<dbReference type="Proteomes" id="UP000821837">
    <property type="component" value="Unassembled WGS sequence"/>
</dbReference>
<keyword evidence="2" id="KW-1133">Transmembrane helix</keyword>
<protein>
    <recommendedName>
        <fullName evidence="5">Transmembrane protein</fullName>
    </recommendedName>
</protein>
<sequence length="70" mass="7742">MGETAQKEPGQAPSTAMKEVAKRKDSLEVLRKKFHHKDDDQALKIDVRTAAAVLVTILLVVLLIGYVIDK</sequence>
<reference evidence="3" key="1">
    <citation type="journal article" date="2020" name="Cell">
        <title>Large-Scale Comparative Analyses of Tick Genomes Elucidate Their Genetic Diversity and Vector Capacities.</title>
        <authorList>
            <consortium name="Tick Genome and Microbiome Consortium (TIGMIC)"/>
            <person name="Jia N."/>
            <person name="Wang J."/>
            <person name="Shi W."/>
            <person name="Du L."/>
            <person name="Sun Y."/>
            <person name="Zhan W."/>
            <person name="Jiang J.F."/>
            <person name="Wang Q."/>
            <person name="Zhang B."/>
            <person name="Ji P."/>
            <person name="Bell-Sakyi L."/>
            <person name="Cui X.M."/>
            <person name="Yuan T.T."/>
            <person name="Jiang B.G."/>
            <person name="Yang W.F."/>
            <person name="Lam T.T."/>
            <person name="Chang Q.C."/>
            <person name="Ding S.J."/>
            <person name="Wang X.J."/>
            <person name="Zhu J.G."/>
            <person name="Ruan X.D."/>
            <person name="Zhao L."/>
            <person name="Wei J.T."/>
            <person name="Ye R.Z."/>
            <person name="Que T.C."/>
            <person name="Du C.H."/>
            <person name="Zhou Y.H."/>
            <person name="Cheng J.X."/>
            <person name="Dai P.F."/>
            <person name="Guo W.B."/>
            <person name="Han X.H."/>
            <person name="Huang E.J."/>
            <person name="Li L.F."/>
            <person name="Wei W."/>
            <person name="Gao Y.C."/>
            <person name="Liu J.Z."/>
            <person name="Shao H.Z."/>
            <person name="Wang X."/>
            <person name="Wang C.C."/>
            <person name="Yang T.C."/>
            <person name="Huo Q.B."/>
            <person name="Li W."/>
            <person name="Chen H.Y."/>
            <person name="Chen S.E."/>
            <person name="Zhou L.G."/>
            <person name="Ni X.B."/>
            <person name="Tian J.H."/>
            <person name="Sheng Y."/>
            <person name="Liu T."/>
            <person name="Pan Y.S."/>
            <person name="Xia L.Y."/>
            <person name="Li J."/>
            <person name="Zhao F."/>
            <person name="Cao W.C."/>
        </authorList>
    </citation>
    <scope>NUCLEOTIDE SEQUENCE</scope>
    <source>
        <strain evidence="3">Rsan-2018</strain>
    </source>
</reference>
<reference evidence="3" key="2">
    <citation type="submission" date="2021-09" db="EMBL/GenBank/DDBJ databases">
        <authorList>
            <person name="Jia N."/>
            <person name="Wang J."/>
            <person name="Shi W."/>
            <person name="Du L."/>
            <person name="Sun Y."/>
            <person name="Zhan W."/>
            <person name="Jiang J."/>
            <person name="Wang Q."/>
            <person name="Zhang B."/>
            <person name="Ji P."/>
            <person name="Sakyi L.B."/>
            <person name="Cui X."/>
            <person name="Yuan T."/>
            <person name="Jiang B."/>
            <person name="Yang W."/>
            <person name="Lam T.T.-Y."/>
            <person name="Chang Q."/>
            <person name="Ding S."/>
            <person name="Wang X."/>
            <person name="Zhu J."/>
            <person name="Ruan X."/>
            <person name="Zhao L."/>
            <person name="Wei J."/>
            <person name="Que T."/>
            <person name="Du C."/>
            <person name="Cheng J."/>
            <person name="Dai P."/>
            <person name="Han X."/>
            <person name="Huang E."/>
            <person name="Gao Y."/>
            <person name="Liu J."/>
            <person name="Shao H."/>
            <person name="Ye R."/>
            <person name="Li L."/>
            <person name="Wei W."/>
            <person name="Wang X."/>
            <person name="Wang C."/>
            <person name="Huo Q."/>
            <person name="Li W."/>
            <person name="Guo W."/>
            <person name="Chen H."/>
            <person name="Chen S."/>
            <person name="Zhou L."/>
            <person name="Zhou L."/>
            <person name="Ni X."/>
            <person name="Tian J."/>
            <person name="Zhou Y."/>
            <person name="Sheng Y."/>
            <person name="Liu T."/>
            <person name="Pan Y."/>
            <person name="Xia L."/>
            <person name="Li J."/>
            <person name="Zhao F."/>
            <person name="Cao W."/>
        </authorList>
    </citation>
    <scope>NUCLEOTIDE SEQUENCE</scope>
    <source>
        <strain evidence="3">Rsan-2018</strain>
        <tissue evidence="3">Larvae</tissue>
    </source>
</reference>
<keyword evidence="4" id="KW-1185">Reference proteome</keyword>
<evidence type="ECO:0000256" key="2">
    <source>
        <dbReference type="SAM" id="Phobius"/>
    </source>
</evidence>